<accession>A0A6B0UBB3</accession>
<evidence type="ECO:0000313" key="3">
    <source>
        <dbReference type="EMBL" id="MXU83403.1"/>
    </source>
</evidence>
<evidence type="ECO:0000256" key="2">
    <source>
        <dbReference type="SAM" id="SignalP"/>
    </source>
</evidence>
<sequence length="75" mass="8296">MNPYDIARPFVRFVAKRSDMSLLMCLLMTSSSVTAAREFTPDDTVLKAPLKMPETNSPGMPGNSPRISITYKGRS</sequence>
<feature type="signal peptide" evidence="2">
    <location>
        <begin position="1"/>
        <end position="35"/>
    </location>
</feature>
<name>A0A6B0UBB3_IXORI</name>
<feature type="chain" id="PRO_5025537003" evidence="2">
    <location>
        <begin position="36"/>
        <end position="75"/>
    </location>
</feature>
<feature type="region of interest" description="Disordered" evidence="1">
    <location>
        <begin position="50"/>
        <end position="75"/>
    </location>
</feature>
<dbReference type="AlphaFoldDB" id="A0A6B0UBB3"/>
<dbReference type="EMBL" id="GIFC01001320">
    <property type="protein sequence ID" value="MXU83403.1"/>
    <property type="molecule type" value="Transcribed_RNA"/>
</dbReference>
<organism evidence="3">
    <name type="scientific">Ixodes ricinus</name>
    <name type="common">Common tick</name>
    <name type="synonym">Acarus ricinus</name>
    <dbReference type="NCBI Taxonomy" id="34613"/>
    <lineage>
        <taxon>Eukaryota</taxon>
        <taxon>Metazoa</taxon>
        <taxon>Ecdysozoa</taxon>
        <taxon>Arthropoda</taxon>
        <taxon>Chelicerata</taxon>
        <taxon>Arachnida</taxon>
        <taxon>Acari</taxon>
        <taxon>Parasitiformes</taxon>
        <taxon>Ixodida</taxon>
        <taxon>Ixodoidea</taxon>
        <taxon>Ixodidae</taxon>
        <taxon>Ixodinae</taxon>
        <taxon>Ixodes</taxon>
    </lineage>
</organism>
<keyword evidence="2" id="KW-0732">Signal</keyword>
<protein>
    <submittedName>
        <fullName evidence="3">Putative secreted protein</fullName>
    </submittedName>
</protein>
<evidence type="ECO:0000256" key="1">
    <source>
        <dbReference type="SAM" id="MobiDB-lite"/>
    </source>
</evidence>
<reference evidence="3" key="1">
    <citation type="submission" date="2019-12" db="EMBL/GenBank/DDBJ databases">
        <title>An insight into the sialome of adult female Ixodes ricinus ticks feeding for 6 days.</title>
        <authorList>
            <person name="Perner J."/>
            <person name="Ribeiro J.M.C."/>
        </authorList>
    </citation>
    <scope>NUCLEOTIDE SEQUENCE</scope>
    <source>
        <strain evidence="3">Semi-engorged</strain>
        <tissue evidence="3">Salivary glands</tissue>
    </source>
</reference>
<proteinExistence type="predicted"/>